<dbReference type="RefSeq" id="WP_091773286.1">
    <property type="nucleotide sequence ID" value="NZ_CAESCL010000022.1"/>
</dbReference>
<organism evidence="1 2">
    <name type="scientific">Piscibacillus halophilus</name>
    <dbReference type="NCBI Taxonomy" id="571933"/>
    <lineage>
        <taxon>Bacteria</taxon>
        <taxon>Bacillati</taxon>
        <taxon>Bacillota</taxon>
        <taxon>Bacilli</taxon>
        <taxon>Bacillales</taxon>
        <taxon>Bacillaceae</taxon>
        <taxon>Piscibacillus</taxon>
    </lineage>
</organism>
<proteinExistence type="predicted"/>
<gene>
    <name evidence="1" type="ORF">SAMN05216362_11074</name>
</gene>
<dbReference type="AlphaFoldDB" id="A0A1H9EYN7"/>
<sequence length="79" mass="8769">MNPIVEFCINNLMSGSQEVYDELSRDPDIDVVELGCTSHCALCSMTLFALVEGVCVTAETPKQLLDNIYKQLEEDEPSI</sequence>
<protein>
    <submittedName>
        <fullName evidence="1">Uncharacterized protein YuzB, UPF0349 family</fullName>
    </submittedName>
</protein>
<dbReference type="Pfam" id="PF07293">
    <property type="entry name" value="DUF1450"/>
    <property type="match status" value="1"/>
</dbReference>
<dbReference type="OrthoDB" id="1684419at2"/>
<dbReference type="Proteomes" id="UP000199427">
    <property type="component" value="Unassembled WGS sequence"/>
</dbReference>
<name>A0A1H9EYN7_9BACI</name>
<reference evidence="1 2" key="1">
    <citation type="submission" date="2016-10" db="EMBL/GenBank/DDBJ databases">
        <authorList>
            <person name="de Groot N.N."/>
        </authorList>
    </citation>
    <scope>NUCLEOTIDE SEQUENCE [LARGE SCALE GENOMIC DNA]</scope>
    <source>
        <strain evidence="1 2">DSM 21633</strain>
    </source>
</reference>
<dbReference type="EMBL" id="FOES01000010">
    <property type="protein sequence ID" value="SEQ30333.1"/>
    <property type="molecule type" value="Genomic_DNA"/>
</dbReference>
<accession>A0A1H9EYN7</accession>
<evidence type="ECO:0000313" key="2">
    <source>
        <dbReference type="Proteomes" id="UP000199427"/>
    </source>
</evidence>
<evidence type="ECO:0000313" key="1">
    <source>
        <dbReference type="EMBL" id="SEQ30333.1"/>
    </source>
</evidence>
<dbReference type="NCBIfam" id="NF010190">
    <property type="entry name" value="PRK13669.1"/>
    <property type="match status" value="1"/>
</dbReference>
<dbReference type="InterPro" id="IPR009910">
    <property type="entry name" value="DUF1450"/>
</dbReference>
<dbReference type="STRING" id="571933.SAMN05216362_11074"/>
<keyword evidence="2" id="KW-1185">Reference proteome</keyword>